<reference evidence="1" key="2">
    <citation type="submission" date="2012-05" db="EMBL/GenBank/DDBJ databases">
        <title>Annotation of the Genome Sequence of Fusarium oxysporum HDV247.</title>
        <authorList>
            <consortium name="The Broad Institute Genomics Platform"/>
            <person name="Ma L.-J."/>
            <person name="Corby-Kistler H."/>
            <person name="Broz K."/>
            <person name="Gale L.R."/>
            <person name="Jonkers W."/>
            <person name="O'Donnell K."/>
            <person name="Ploetz R."/>
            <person name="Steinberg C."/>
            <person name="Schwartz D.C."/>
            <person name="VanEtten H."/>
            <person name="Zhou S."/>
            <person name="Young S.K."/>
            <person name="Zeng Q."/>
            <person name="Gargeya S."/>
            <person name="Fitzgerald M."/>
            <person name="Abouelleil A."/>
            <person name="Alvarado L."/>
            <person name="Chapman S.B."/>
            <person name="Gainer-Dewar J."/>
            <person name="Goldberg J."/>
            <person name="Griggs A."/>
            <person name="Gujja S."/>
            <person name="Hansen M."/>
            <person name="Howarth C."/>
            <person name="Imamovic A."/>
            <person name="Ireland A."/>
            <person name="Larimer J."/>
            <person name="McCowan C."/>
            <person name="Murphy C."/>
            <person name="Pearson M."/>
            <person name="Poon T.W."/>
            <person name="Priest M."/>
            <person name="Roberts A."/>
            <person name="Saif S."/>
            <person name="Shea T."/>
            <person name="Sykes S."/>
            <person name="Wortman J."/>
            <person name="Nusbaum C."/>
            <person name="Birren B."/>
        </authorList>
    </citation>
    <scope>NUCLEOTIDE SEQUENCE</scope>
    <source>
        <strain evidence="1">HDV247</strain>
    </source>
</reference>
<dbReference type="AlphaFoldDB" id="W9P2X6"/>
<dbReference type="HOGENOM" id="CLU_141142_0_0_1"/>
<sequence length="158" mass="17663">MDDLIVASEPIWFIEDYRRDRYGWITSRNEMPNPDLRVVQSLCKVDIDLDRCSLELPHLSHGSLSYEGNDQPHEHSTLGKYSSLIISIHSSSGLNPYTLHMLHRTNARCRRSLTNPACQPATTNGDVTPVMRSFWAAAMLYGDSSGVCDNGAPLTLLS</sequence>
<accession>W9P2X6</accession>
<evidence type="ECO:0000313" key="1">
    <source>
        <dbReference type="EMBL" id="EXA39499.1"/>
    </source>
</evidence>
<reference evidence="1" key="1">
    <citation type="submission" date="2011-10" db="EMBL/GenBank/DDBJ databases">
        <title>The Genome Sequence of Fusarium oxysporum HDV247.</title>
        <authorList>
            <consortium name="The Broad Institute Genome Sequencing Platform"/>
            <person name="Ma L.-J."/>
            <person name="Gale L.R."/>
            <person name="Schwartz D.C."/>
            <person name="Zhou S."/>
            <person name="Corby-Kistler H."/>
            <person name="Young S.K."/>
            <person name="Zeng Q."/>
            <person name="Gargeya S."/>
            <person name="Fitzgerald M."/>
            <person name="Haas B."/>
            <person name="Abouelleil A."/>
            <person name="Alvarado L."/>
            <person name="Arachchi H.M."/>
            <person name="Berlin A."/>
            <person name="Brown A."/>
            <person name="Chapman S.B."/>
            <person name="Chen Z."/>
            <person name="Dunbar C."/>
            <person name="Freedman E."/>
            <person name="Gearin G."/>
            <person name="Goldberg J."/>
            <person name="Griggs A."/>
            <person name="Gujja S."/>
            <person name="Heiman D."/>
            <person name="Howarth C."/>
            <person name="Larson L."/>
            <person name="Lui A."/>
            <person name="MacDonald P.J.P."/>
            <person name="Montmayeur A."/>
            <person name="Murphy C."/>
            <person name="Neiman D."/>
            <person name="Pearson M."/>
            <person name="Priest M."/>
            <person name="Roberts A."/>
            <person name="Saif S."/>
            <person name="Shea T."/>
            <person name="Shenoy N."/>
            <person name="Sisk P."/>
            <person name="Stolte C."/>
            <person name="Sykes S."/>
            <person name="Wortman J."/>
            <person name="Nusbaum C."/>
            <person name="Birren B."/>
        </authorList>
    </citation>
    <scope>NUCLEOTIDE SEQUENCE [LARGE SCALE GENOMIC DNA]</scope>
    <source>
        <strain evidence="1">HDV247</strain>
    </source>
</reference>
<dbReference type="EMBL" id="JH650974">
    <property type="protein sequence ID" value="EXA39499.1"/>
    <property type="molecule type" value="Genomic_DNA"/>
</dbReference>
<organism evidence="1">
    <name type="scientific">Fusarium oxysporum f. sp. pisi HDV247</name>
    <dbReference type="NCBI Taxonomy" id="1080344"/>
    <lineage>
        <taxon>Eukaryota</taxon>
        <taxon>Fungi</taxon>
        <taxon>Dikarya</taxon>
        <taxon>Ascomycota</taxon>
        <taxon>Pezizomycotina</taxon>
        <taxon>Sordariomycetes</taxon>
        <taxon>Hypocreomycetidae</taxon>
        <taxon>Hypocreales</taxon>
        <taxon>Nectriaceae</taxon>
        <taxon>Fusarium</taxon>
        <taxon>Fusarium oxysporum species complex</taxon>
    </lineage>
</organism>
<protein>
    <submittedName>
        <fullName evidence="1">Uncharacterized protein</fullName>
    </submittedName>
</protein>
<gene>
    <name evidence="1" type="ORF">FOVG_11024</name>
</gene>
<proteinExistence type="predicted"/>
<dbReference type="Proteomes" id="UP000030751">
    <property type="component" value="Unassembled WGS sequence"/>
</dbReference>
<name>W9P2X6_FUSOX</name>